<evidence type="ECO:0000313" key="2">
    <source>
        <dbReference type="WBParaSite" id="nRc.2.0.1.t09906-RA"/>
    </source>
</evidence>
<protein>
    <submittedName>
        <fullName evidence="2">Uncharacterized protein</fullName>
    </submittedName>
</protein>
<organism evidence="1 2">
    <name type="scientific">Romanomermis culicivorax</name>
    <name type="common">Nematode worm</name>
    <dbReference type="NCBI Taxonomy" id="13658"/>
    <lineage>
        <taxon>Eukaryota</taxon>
        <taxon>Metazoa</taxon>
        <taxon>Ecdysozoa</taxon>
        <taxon>Nematoda</taxon>
        <taxon>Enoplea</taxon>
        <taxon>Dorylaimia</taxon>
        <taxon>Mermithida</taxon>
        <taxon>Mermithoidea</taxon>
        <taxon>Mermithidae</taxon>
        <taxon>Romanomermis</taxon>
    </lineage>
</organism>
<keyword evidence="1" id="KW-1185">Reference proteome</keyword>
<proteinExistence type="predicted"/>
<name>A0A915I7R4_ROMCU</name>
<evidence type="ECO:0000313" key="1">
    <source>
        <dbReference type="Proteomes" id="UP000887565"/>
    </source>
</evidence>
<dbReference type="Proteomes" id="UP000887565">
    <property type="component" value="Unplaced"/>
</dbReference>
<sequence length="65" mass="6889">MATVVIIWVPGNTAERTSSRIIAGKATCESIRYTLSVESSGITLFNGTLWKAVMSILASRSISAA</sequence>
<dbReference type="WBParaSite" id="nRc.2.0.1.t09906-RA">
    <property type="protein sequence ID" value="nRc.2.0.1.t09906-RA"/>
    <property type="gene ID" value="nRc.2.0.1.g09906"/>
</dbReference>
<reference evidence="2" key="1">
    <citation type="submission" date="2022-11" db="UniProtKB">
        <authorList>
            <consortium name="WormBaseParasite"/>
        </authorList>
    </citation>
    <scope>IDENTIFICATION</scope>
</reference>
<dbReference type="AlphaFoldDB" id="A0A915I7R4"/>
<accession>A0A915I7R4</accession>